<keyword evidence="1 6" id="KW-0489">Methyltransferase</keyword>
<keyword evidence="2" id="KW-0808">Transferase</keyword>
<proteinExistence type="predicted"/>
<dbReference type="GO" id="GO:0032259">
    <property type="term" value="P:methylation"/>
    <property type="evidence" value="ECO:0007669"/>
    <property type="project" value="UniProtKB-KW"/>
</dbReference>
<name>A0ABP6HBR4_9MICO</name>
<evidence type="ECO:0000256" key="3">
    <source>
        <dbReference type="ARBA" id="ARBA00022691"/>
    </source>
</evidence>
<dbReference type="Proteomes" id="UP001501326">
    <property type="component" value="Unassembled WGS sequence"/>
</dbReference>
<keyword evidence="3" id="KW-0949">S-adenosyl-L-methionine</keyword>
<dbReference type="CDD" id="cd02440">
    <property type="entry name" value="AdoMet_MTases"/>
    <property type="match status" value="1"/>
</dbReference>
<dbReference type="EMBL" id="BAAARN010000005">
    <property type="protein sequence ID" value="GAA2739060.1"/>
    <property type="molecule type" value="Genomic_DNA"/>
</dbReference>
<organism evidence="6 7">
    <name type="scientific">Pedococcus aerophilus</name>
    <dbReference type="NCBI Taxonomy" id="436356"/>
    <lineage>
        <taxon>Bacteria</taxon>
        <taxon>Bacillati</taxon>
        <taxon>Actinomycetota</taxon>
        <taxon>Actinomycetes</taxon>
        <taxon>Micrococcales</taxon>
        <taxon>Intrasporangiaceae</taxon>
        <taxon>Pedococcus</taxon>
    </lineage>
</organism>
<dbReference type="PANTHER" id="PTHR43464:SF19">
    <property type="entry name" value="UBIQUINONE BIOSYNTHESIS O-METHYLTRANSFERASE, MITOCHONDRIAL"/>
    <property type="match status" value="1"/>
</dbReference>
<feature type="domain" description="Methyltransferase type 11" evidence="5">
    <location>
        <begin position="73"/>
        <end position="166"/>
    </location>
</feature>
<evidence type="ECO:0000259" key="5">
    <source>
        <dbReference type="Pfam" id="PF08241"/>
    </source>
</evidence>
<evidence type="ECO:0000256" key="4">
    <source>
        <dbReference type="SAM" id="MobiDB-lite"/>
    </source>
</evidence>
<dbReference type="SUPFAM" id="SSF53335">
    <property type="entry name" value="S-adenosyl-L-methionine-dependent methyltransferases"/>
    <property type="match status" value="1"/>
</dbReference>
<gene>
    <name evidence="6" type="ORF">GCM10009867_33640</name>
</gene>
<dbReference type="Pfam" id="PF08241">
    <property type="entry name" value="Methyltransf_11"/>
    <property type="match status" value="1"/>
</dbReference>
<reference evidence="7" key="1">
    <citation type="journal article" date="2019" name="Int. J. Syst. Evol. Microbiol.">
        <title>The Global Catalogue of Microorganisms (GCM) 10K type strain sequencing project: providing services to taxonomists for standard genome sequencing and annotation.</title>
        <authorList>
            <consortium name="The Broad Institute Genomics Platform"/>
            <consortium name="The Broad Institute Genome Sequencing Center for Infectious Disease"/>
            <person name="Wu L."/>
            <person name="Ma J."/>
        </authorList>
    </citation>
    <scope>NUCLEOTIDE SEQUENCE [LARGE SCALE GENOMIC DNA]</scope>
    <source>
        <strain evidence="7">JCM 16378</strain>
    </source>
</reference>
<evidence type="ECO:0000313" key="7">
    <source>
        <dbReference type="Proteomes" id="UP001501326"/>
    </source>
</evidence>
<dbReference type="GO" id="GO:0008168">
    <property type="term" value="F:methyltransferase activity"/>
    <property type="evidence" value="ECO:0007669"/>
    <property type="project" value="UniProtKB-KW"/>
</dbReference>
<keyword evidence="7" id="KW-1185">Reference proteome</keyword>
<comment type="caution">
    <text evidence="6">The sequence shown here is derived from an EMBL/GenBank/DDBJ whole genome shotgun (WGS) entry which is preliminary data.</text>
</comment>
<evidence type="ECO:0000313" key="6">
    <source>
        <dbReference type="EMBL" id="GAA2739060.1"/>
    </source>
</evidence>
<evidence type="ECO:0000256" key="2">
    <source>
        <dbReference type="ARBA" id="ARBA00022679"/>
    </source>
</evidence>
<feature type="region of interest" description="Disordered" evidence="4">
    <location>
        <begin position="1"/>
        <end position="21"/>
    </location>
</feature>
<dbReference type="RefSeq" id="WP_344195570.1">
    <property type="nucleotide sequence ID" value="NZ_BAAARN010000005.1"/>
</dbReference>
<dbReference type="Gene3D" id="3.40.50.150">
    <property type="entry name" value="Vaccinia Virus protein VP39"/>
    <property type="match status" value="1"/>
</dbReference>
<dbReference type="InterPro" id="IPR029063">
    <property type="entry name" value="SAM-dependent_MTases_sf"/>
</dbReference>
<dbReference type="PANTHER" id="PTHR43464">
    <property type="entry name" value="METHYLTRANSFERASE"/>
    <property type="match status" value="1"/>
</dbReference>
<dbReference type="InterPro" id="IPR013216">
    <property type="entry name" value="Methyltransf_11"/>
</dbReference>
<evidence type="ECO:0000256" key="1">
    <source>
        <dbReference type="ARBA" id="ARBA00022603"/>
    </source>
</evidence>
<sequence length="236" mass="25304">MTQQTAGASSPTSTAERTSGTDLDLDEVRRYWDDFAAEYDEYPDHGLLDSDIRAAWKDLLRTWLPARPGHVADLACGTGSMAVLAAELGHQVSGVDLSSEMVARARAKTAPFGGAVDVVQGDAGVPPLAAGAFDVVLARHILWTLPDPVAAVRAWVDLVRPGGRLLLIEGRWGMEADAGHGVVPSWRSGVPSVELAALVRDLVGEPAVVQLSDSTYWGKEIEQERYLLTVRKPEPA</sequence>
<protein>
    <submittedName>
        <fullName evidence="6">Class I SAM-dependent methyltransferase</fullName>
    </submittedName>
</protein>
<accession>A0ABP6HBR4</accession>